<evidence type="ECO:0000256" key="2">
    <source>
        <dbReference type="ARBA" id="ARBA00012438"/>
    </source>
</evidence>
<dbReference type="InterPro" id="IPR036890">
    <property type="entry name" value="HATPase_C_sf"/>
</dbReference>
<keyword evidence="5" id="KW-0902">Two-component regulatory system</keyword>
<dbReference type="InterPro" id="IPR000700">
    <property type="entry name" value="PAS-assoc_C"/>
</dbReference>
<dbReference type="Gene3D" id="3.30.565.10">
    <property type="entry name" value="Histidine kinase-like ATPase, C-terminal domain"/>
    <property type="match status" value="1"/>
</dbReference>
<comment type="catalytic activity">
    <reaction evidence="1">
        <text>ATP + protein L-histidine = ADP + protein N-phospho-L-histidine.</text>
        <dbReference type="EC" id="2.7.13.3"/>
    </reaction>
</comment>
<dbReference type="Gene3D" id="3.30.450.20">
    <property type="entry name" value="PAS domain"/>
    <property type="match status" value="1"/>
</dbReference>
<evidence type="ECO:0000256" key="4">
    <source>
        <dbReference type="ARBA" id="ARBA00022777"/>
    </source>
</evidence>
<evidence type="ECO:0000313" key="11">
    <source>
        <dbReference type="Proteomes" id="UP001166304"/>
    </source>
</evidence>
<dbReference type="InterPro" id="IPR035965">
    <property type="entry name" value="PAS-like_dom_sf"/>
</dbReference>
<proteinExistence type="predicted"/>
<dbReference type="EMBL" id="JAHQXE010000003">
    <property type="protein sequence ID" value="MBV0902325.1"/>
    <property type="molecule type" value="Genomic_DNA"/>
</dbReference>
<accession>A0AA41G173</accession>
<dbReference type="PANTHER" id="PTHR43711:SF1">
    <property type="entry name" value="HISTIDINE KINASE 1"/>
    <property type="match status" value="1"/>
</dbReference>
<organism evidence="10 11">
    <name type="scientific">Haloarcula salina</name>
    <dbReference type="NCBI Taxonomy" id="1429914"/>
    <lineage>
        <taxon>Archaea</taxon>
        <taxon>Methanobacteriati</taxon>
        <taxon>Methanobacteriota</taxon>
        <taxon>Stenosarchaea group</taxon>
        <taxon>Halobacteria</taxon>
        <taxon>Halobacteriales</taxon>
        <taxon>Haloarculaceae</taxon>
        <taxon>Haloarcula</taxon>
    </lineage>
</organism>
<comment type="caution">
    <text evidence="10">The sequence shown here is derived from an EMBL/GenBank/DDBJ whole genome shotgun (WGS) entry which is preliminary data.</text>
</comment>
<dbReference type="SUPFAM" id="SSF55874">
    <property type="entry name" value="ATPase domain of HSP90 chaperone/DNA topoisomerase II/histidine kinase"/>
    <property type="match status" value="1"/>
</dbReference>
<evidence type="ECO:0000256" key="6">
    <source>
        <dbReference type="SAM" id="Coils"/>
    </source>
</evidence>
<evidence type="ECO:0000313" key="10">
    <source>
        <dbReference type="EMBL" id="MBV0902325.1"/>
    </source>
</evidence>
<dbReference type="InterPro" id="IPR000014">
    <property type="entry name" value="PAS"/>
</dbReference>
<dbReference type="PANTHER" id="PTHR43711">
    <property type="entry name" value="TWO-COMPONENT HISTIDINE KINASE"/>
    <property type="match status" value="1"/>
</dbReference>
<evidence type="ECO:0000256" key="1">
    <source>
        <dbReference type="ARBA" id="ARBA00000085"/>
    </source>
</evidence>
<evidence type="ECO:0000259" key="7">
    <source>
        <dbReference type="PROSITE" id="PS50109"/>
    </source>
</evidence>
<feature type="domain" description="PAC" evidence="9">
    <location>
        <begin position="220"/>
        <end position="272"/>
    </location>
</feature>
<dbReference type="GO" id="GO:0000155">
    <property type="term" value="F:phosphorelay sensor kinase activity"/>
    <property type="evidence" value="ECO:0007669"/>
    <property type="project" value="InterPro"/>
</dbReference>
<protein>
    <recommendedName>
        <fullName evidence="2">histidine kinase</fullName>
        <ecNumber evidence="2">2.7.13.3</ecNumber>
    </recommendedName>
</protein>
<dbReference type="Pfam" id="PF02518">
    <property type="entry name" value="HATPase_c"/>
    <property type="match status" value="1"/>
</dbReference>
<dbReference type="SMART" id="SM00388">
    <property type="entry name" value="HisKA"/>
    <property type="match status" value="1"/>
</dbReference>
<dbReference type="InterPro" id="IPR005467">
    <property type="entry name" value="His_kinase_dom"/>
</dbReference>
<dbReference type="SUPFAM" id="SSF47384">
    <property type="entry name" value="Homodimeric domain of signal transducing histidine kinase"/>
    <property type="match status" value="1"/>
</dbReference>
<dbReference type="PROSITE" id="PS50109">
    <property type="entry name" value="HIS_KIN"/>
    <property type="match status" value="1"/>
</dbReference>
<dbReference type="EC" id="2.7.13.3" evidence="2"/>
<gene>
    <name evidence="10" type="ORF">KTS37_11045</name>
</gene>
<reference evidence="10" key="1">
    <citation type="submission" date="2021-06" db="EMBL/GenBank/DDBJ databases">
        <title>New haloarchaea isolates fom saline soil.</title>
        <authorList>
            <person name="Duran-Viseras A."/>
            <person name="Sanchez-Porro C.S."/>
            <person name="Ventosa A."/>
        </authorList>
    </citation>
    <scope>NUCLEOTIDE SEQUENCE</scope>
    <source>
        <strain evidence="10">JCM 18369</strain>
    </source>
</reference>
<evidence type="ECO:0000256" key="5">
    <source>
        <dbReference type="ARBA" id="ARBA00023012"/>
    </source>
</evidence>
<keyword evidence="4" id="KW-0418">Kinase</keyword>
<feature type="domain" description="PAS" evidence="8">
    <location>
        <begin position="138"/>
        <end position="182"/>
    </location>
</feature>
<dbReference type="InterPro" id="IPR050736">
    <property type="entry name" value="Sensor_HK_Regulatory"/>
</dbReference>
<dbReference type="InterPro" id="IPR013656">
    <property type="entry name" value="PAS_4"/>
</dbReference>
<dbReference type="Pfam" id="PF00512">
    <property type="entry name" value="HisKA"/>
    <property type="match status" value="1"/>
</dbReference>
<feature type="domain" description="Histidine kinase" evidence="7">
    <location>
        <begin position="283"/>
        <end position="477"/>
    </location>
</feature>
<dbReference type="InterPro" id="IPR003661">
    <property type="entry name" value="HisK_dim/P_dom"/>
</dbReference>
<dbReference type="SMART" id="SM00091">
    <property type="entry name" value="PAS"/>
    <property type="match status" value="1"/>
</dbReference>
<dbReference type="PROSITE" id="PS50113">
    <property type="entry name" value="PAC"/>
    <property type="match status" value="1"/>
</dbReference>
<dbReference type="Gene3D" id="1.10.287.130">
    <property type="match status" value="1"/>
</dbReference>
<dbReference type="PROSITE" id="PS50112">
    <property type="entry name" value="PAS"/>
    <property type="match status" value="1"/>
</dbReference>
<dbReference type="NCBIfam" id="TIGR00229">
    <property type="entry name" value="sensory_box"/>
    <property type="match status" value="1"/>
</dbReference>
<sequence length="477" mass="52236">MNVPSGATVVLVASETRAGLGRILRDIDSVAVQWSDHPEWLWRSDDESDCIVVTDDLIRSGPLDVADIADVTGSETGTVFVAFEGDERLAARALNGGIDRYIVADDDEDLEQAVTEAVSAVIGGTDRNYEGDETRAADLELRESLIETAPIGIHVLDEEGTFLWVNEAFASTVGRTPEELVGTPYRGLIESGHLPPWFSQAYDDEVRDLLSPSNDIDTAQMSAVPIRTEPGDQRLFDVHFALLPPEDGEFAGTVTALRDVTERKEYQRELERQNERLDKFASVLSHDLRNPLSVAAGRIELTRRERDDESSHLAVAENALERMERLVENVLTLARQGKLVGETNEVSVDEAAREAWLTSETREASLSVAGDIETVDADETRLKQLFENLFRNSVDHAHADVTVTVGSLDDGFFVADDGPGIPESERESLFEEEFSMADGGFGLNIVRTIATAHGWSVDVTESEDGGAQFEFRTGGAA</sequence>
<dbReference type="InterPro" id="IPR036097">
    <property type="entry name" value="HisK_dim/P_sf"/>
</dbReference>
<dbReference type="Pfam" id="PF08448">
    <property type="entry name" value="PAS_4"/>
    <property type="match status" value="1"/>
</dbReference>
<name>A0AA41G173_9EURY</name>
<evidence type="ECO:0000259" key="9">
    <source>
        <dbReference type="PROSITE" id="PS50113"/>
    </source>
</evidence>
<dbReference type="CDD" id="cd00075">
    <property type="entry name" value="HATPase"/>
    <property type="match status" value="1"/>
</dbReference>
<dbReference type="CDD" id="cd00082">
    <property type="entry name" value="HisKA"/>
    <property type="match status" value="1"/>
</dbReference>
<keyword evidence="11" id="KW-1185">Reference proteome</keyword>
<evidence type="ECO:0000259" key="8">
    <source>
        <dbReference type="PROSITE" id="PS50112"/>
    </source>
</evidence>
<keyword evidence="6" id="KW-0175">Coiled coil</keyword>
<dbReference type="CDD" id="cd00130">
    <property type="entry name" value="PAS"/>
    <property type="match status" value="1"/>
</dbReference>
<dbReference type="InterPro" id="IPR003594">
    <property type="entry name" value="HATPase_dom"/>
</dbReference>
<dbReference type="AlphaFoldDB" id="A0AA41G173"/>
<dbReference type="SMART" id="SM00387">
    <property type="entry name" value="HATPase_c"/>
    <property type="match status" value="1"/>
</dbReference>
<dbReference type="SUPFAM" id="SSF55785">
    <property type="entry name" value="PYP-like sensor domain (PAS domain)"/>
    <property type="match status" value="1"/>
</dbReference>
<dbReference type="Proteomes" id="UP001166304">
    <property type="component" value="Unassembled WGS sequence"/>
</dbReference>
<feature type="coiled-coil region" evidence="6">
    <location>
        <begin position="263"/>
        <end position="336"/>
    </location>
</feature>
<evidence type="ECO:0000256" key="3">
    <source>
        <dbReference type="ARBA" id="ARBA00022679"/>
    </source>
</evidence>
<keyword evidence="3" id="KW-0808">Transferase</keyword>
<dbReference type="RefSeq" id="WP_162413506.1">
    <property type="nucleotide sequence ID" value="NZ_JAHQXE010000003.1"/>
</dbReference>